<sequence length="82" mass="8973">MKKIIEWIKQSNRWKHLLGGILIGLGANDWYCAAYSGIGIASALELKDKMWGGKANIIDWGLTVGGVAIGFGIRTLVLICKR</sequence>
<name>E1GUE5_9BACT</name>
<organism evidence="2 3">
    <name type="scientific">Prevotella amnii CRIS 21A-A</name>
    <dbReference type="NCBI Taxonomy" id="679191"/>
    <lineage>
        <taxon>Bacteria</taxon>
        <taxon>Pseudomonadati</taxon>
        <taxon>Bacteroidota</taxon>
        <taxon>Bacteroidia</taxon>
        <taxon>Bacteroidales</taxon>
        <taxon>Prevotellaceae</taxon>
        <taxon>Prevotella</taxon>
    </lineage>
</organism>
<keyword evidence="1" id="KW-0812">Transmembrane</keyword>
<evidence type="ECO:0000256" key="1">
    <source>
        <dbReference type="SAM" id="Phobius"/>
    </source>
</evidence>
<comment type="caution">
    <text evidence="2">The sequence shown here is derived from an EMBL/GenBank/DDBJ whole genome shotgun (WGS) entry which is preliminary data.</text>
</comment>
<keyword evidence="1" id="KW-1133">Transmembrane helix</keyword>
<dbReference type="Proteomes" id="UP000016016">
    <property type="component" value="Unassembled WGS sequence"/>
</dbReference>
<evidence type="ECO:0000313" key="2">
    <source>
        <dbReference type="EMBL" id="EFN91712.1"/>
    </source>
</evidence>
<keyword evidence="1" id="KW-0472">Membrane</keyword>
<dbReference type="EMBL" id="ADFQ01000019">
    <property type="protein sequence ID" value="EFN91712.1"/>
    <property type="molecule type" value="Genomic_DNA"/>
</dbReference>
<evidence type="ECO:0000313" key="3">
    <source>
        <dbReference type="Proteomes" id="UP000016016"/>
    </source>
</evidence>
<gene>
    <name evidence="2" type="ORF">HMPREF9018_0446</name>
</gene>
<reference evidence="2 3" key="1">
    <citation type="submission" date="2010-09" db="EMBL/GenBank/DDBJ databases">
        <authorList>
            <person name="Harkins D.M."/>
            <person name="Madupu R."/>
            <person name="Durkin A.S."/>
            <person name="Torralba M."/>
            <person name="Methe B."/>
            <person name="Sutton G.G."/>
            <person name="Nelson K.E."/>
        </authorList>
    </citation>
    <scope>NUCLEOTIDE SEQUENCE [LARGE SCALE GENOMIC DNA]</scope>
    <source>
        <strain evidence="2 3">CRIS 21A-A</strain>
    </source>
</reference>
<accession>E1GUE5</accession>
<dbReference type="AlphaFoldDB" id="E1GUE5"/>
<feature type="transmembrane region" description="Helical" evidence="1">
    <location>
        <begin position="58"/>
        <end position="80"/>
    </location>
</feature>
<proteinExistence type="predicted"/>
<dbReference type="eggNOG" id="ENOG502ZR4F">
    <property type="taxonomic scope" value="Bacteria"/>
</dbReference>
<protein>
    <submittedName>
        <fullName evidence="2">Uncharacterized protein</fullName>
    </submittedName>
</protein>